<accession>A0A662ZBA5</accession>
<evidence type="ECO:0008006" key="4">
    <source>
        <dbReference type="Google" id="ProtNLM"/>
    </source>
</evidence>
<dbReference type="PROSITE" id="PS51257">
    <property type="entry name" value="PROKAR_LIPOPROTEIN"/>
    <property type="match status" value="1"/>
</dbReference>
<dbReference type="EMBL" id="FOSF01000022">
    <property type="protein sequence ID" value="SFK08015.1"/>
    <property type="molecule type" value="Genomic_DNA"/>
</dbReference>
<reference evidence="2 3" key="1">
    <citation type="submission" date="2016-10" db="EMBL/GenBank/DDBJ databases">
        <authorList>
            <person name="Varghese N."/>
            <person name="Submissions S."/>
        </authorList>
    </citation>
    <scope>NUCLEOTIDE SEQUENCE [LARGE SCALE GENOMIC DNA]</scope>
    <source>
        <strain evidence="2 3">22B</strain>
    </source>
</reference>
<evidence type="ECO:0000256" key="1">
    <source>
        <dbReference type="SAM" id="Phobius"/>
    </source>
</evidence>
<dbReference type="RefSeq" id="WP_074840579.1">
    <property type="nucleotide sequence ID" value="NZ_CP047056.1"/>
</dbReference>
<organism evidence="2 3">
    <name type="scientific">Succinivibrio dextrinosolvens</name>
    <dbReference type="NCBI Taxonomy" id="83771"/>
    <lineage>
        <taxon>Bacteria</taxon>
        <taxon>Pseudomonadati</taxon>
        <taxon>Pseudomonadota</taxon>
        <taxon>Gammaproteobacteria</taxon>
        <taxon>Aeromonadales</taxon>
        <taxon>Succinivibrionaceae</taxon>
        <taxon>Succinivibrio</taxon>
    </lineage>
</organism>
<dbReference type="Proteomes" id="UP000243374">
    <property type="component" value="Unassembled WGS sequence"/>
</dbReference>
<gene>
    <name evidence="2" type="ORF">SAMN04487865_10227</name>
</gene>
<name>A0A662ZBA5_9GAMM</name>
<sequence>MFRFFLWLQQRTKTITALVLCLSFVTGCVISHKVPDAPDRTELLKPAIVETEDATQNIETEQKNTEDNKGIAYYLYVGTGAVFYTGLSVLNEIVSGH</sequence>
<proteinExistence type="predicted"/>
<keyword evidence="1" id="KW-0472">Membrane</keyword>
<keyword evidence="1" id="KW-0812">Transmembrane</keyword>
<protein>
    <recommendedName>
        <fullName evidence="4">Lipoprotein</fullName>
    </recommendedName>
</protein>
<evidence type="ECO:0000313" key="2">
    <source>
        <dbReference type="EMBL" id="SFK08015.1"/>
    </source>
</evidence>
<evidence type="ECO:0000313" key="3">
    <source>
        <dbReference type="Proteomes" id="UP000243374"/>
    </source>
</evidence>
<dbReference type="AlphaFoldDB" id="A0A662ZBA5"/>
<dbReference type="OrthoDB" id="9859271at2"/>
<keyword evidence="1" id="KW-1133">Transmembrane helix</keyword>
<feature type="transmembrane region" description="Helical" evidence="1">
    <location>
        <begin position="71"/>
        <end position="90"/>
    </location>
</feature>
<keyword evidence="3" id="KW-1185">Reference proteome</keyword>